<dbReference type="AlphaFoldDB" id="A0A212LFX2"/>
<dbReference type="RefSeq" id="WP_288196624.1">
    <property type="nucleotide sequence ID" value="NZ_LT608334.1"/>
</dbReference>
<accession>A0A212LFX2</accession>
<reference evidence="1" key="1">
    <citation type="submission" date="2016-08" db="EMBL/GenBank/DDBJ databases">
        <authorList>
            <person name="Seilhamer J.J."/>
        </authorList>
    </citation>
    <scope>NUCLEOTIDE SEQUENCE</scope>
    <source>
        <strain evidence="1">86</strain>
    </source>
</reference>
<organism evidence="1">
    <name type="scientific">uncultured Pleomorphomonas sp</name>
    <dbReference type="NCBI Taxonomy" id="442121"/>
    <lineage>
        <taxon>Bacteria</taxon>
        <taxon>Pseudomonadati</taxon>
        <taxon>Pseudomonadota</taxon>
        <taxon>Alphaproteobacteria</taxon>
        <taxon>Hyphomicrobiales</taxon>
        <taxon>Pleomorphomonadaceae</taxon>
        <taxon>Pleomorphomonas</taxon>
        <taxon>environmental samples</taxon>
    </lineage>
</organism>
<evidence type="ECO:0000313" key="1">
    <source>
        <dbReference type="EMBL" id="SCM76445.1"/>
    </source>
</evidence>
<proteinExistence type="predicted"/>
<name>A0A212LFX2_9HYPH</name>
<gene>
    <name evidence="1" type="ORF">KL86PLE_40250</name>
</gene>
<evidence type="ECO:0008006" key="2">
    <source>
        <dbReference type="Google" id="ProtNLM"/>
    </source>
</evidence>
<protein>
    <recommendedName>
        <fullName evidence="2">Capsule polysaccharide biosynthesis protein</fullName>
    </recommendedName>
</protein>
<dbReference type="EMBL" id="FMJD01000008">
    <property type="protein sequence ID" value="SCM76445.1"/>
    <property type="molecule type" value="Genomic_DNA"/>
</dbReference>
<sequence>MIYKKNRPWLIAADFLMTKLNEQDNNLRWMKDLLAYPIDNATGLTPQLASNYFNPEWTFSREKFFSASGIKVTANSTHFDFIPDELHEVSLNMIRSLLSDFDLIIGYELSQQTRSVLDNLNISYIDIWLGPVRFLNDLTFAIYSNEKSISAFLSQLELNDDYIKVQANIVKVQSYRGFSRAIRVIPQGSALFVGQMMSDKALLRNGKMLTLLDFKDEFAEICATHPIVYYARHPFMRTGDEEIIAFARSFRNVRIPETSGYMLLCDDALNSVYGITSSLVVESRYFGKKIRYLAQPAFDIREGAQPRYRLIMQQLLLPEFWRQLVSGENVHQIDPLTFGKDKLRDALSFYWSYREIDKVEHLRTNVANLTRRITSSNLDKDTLS</sequence>